<dbReference type="EMBL" id="CABMJJ010000007">
    <property type="protein sequence ID" value="VVC03515.1"/>
    <property type="molecule type" value="Genomic_DNA"/>
</dbReference>
<dbReference type="Proteomes" id="UP000789941">
    <property type="component" value="Unassembled WGS sequence"/>
</dbReference>
<keyword evidence="1" id="KW-0812">Transmembrane</keyword>
<dbReference type="AlphaFoldDB" id="A0A5E4LNC4"/>
<evidence type="ECO:0000313" key="2">
    <source>
        <dbReference type="EMBL" id="VVC03515.1"/>
    </source>
</evidence>
<keyword evidence="1" id="KW-0472">Membrane</keyword>
<sequence>MHQLNKRGQVATEFMLYTSVFIIIAIVAFLVVSDLQKTEIPLQQNKAVKEAGDEFVNILTLSVKGGEGFSYKYNFPKTIFNVPYTVDLSNLNAPKPVVVIEWEGSYGNFSYQYYVPIYKYNTTGACLSAEKLYSDQCSNVLTLINDGENLTIIQT</sequence>
<organism evidence="2 3">
    <name type="scientific">Candidatus Bilamarchaeum dharawalense</name>
    <dbReference type="NCBI Taxonomy" id="2885759"/>
    <lineage>
        <taxon>Archaea</taxon>
        <taxon>Candidatus Micrarchaeota</taxon>
        <taxon>Candidatus Micrarchaeia</taxon>
        <taxon>Candidatus Anstonellales</taxon>
        <taxon>Candidatus Bilamarchaeaceae</taxon>
        <taxon>Candidatus Bilamarchaeum</taxon>
    </lineage>
</organism>
<protein>
    <recommendedName>
        <fullName evidence="4">Class III signal peptide</fullName>
    </recommendedName>
</protein>
<evidence type="ECO:0008006" key="4">
    <source>
        <dbReference type="Google" id="ProtNLM"/>
    </source>
</evidence>
<keyword evidence="1" id="KW-1133">Transmembrane helix</keyword>
<gene>
    <name evidence="2" type="ORF">LFW2832_00415</name>
</gene>
<name>A0A5E4LNC4_9ARCH</name>
<feature type="transmembrane region" description="Helical" evidence="1">
    <location>
        <begin position="14"/>
        <end position="32"/>
    </location>
</feature>
<accession>A0A5E4LNC4</accession>
<evidence type="ECO:0000313" key="3">
    <source>
        <dbReference type="Proteomes" id="UP000789941"/>
    </source>
</evidence>
<reference evidence="2 3" key="1">
    <citation type="submission" date="2019-08" db="EMBL/GenBank/DDBJ databases">
        <authorList>
            <person name="Vazquez-Campos X."/>
        </authorList>
    </citation>
    <scope>NUCLEOTIDE SEQUENCE [LARGE SCALE GENOMIC DNA]</scope>
    <source>
        <strain evidence="2">LFW-283_2</strain>
    </source>
</reference>
<proteinExistence type="predicted"/>
<evidence type="ECO:0000256" key="1">
    <source>
        <dbReference type="SAM" id="Phobius"/>
    </source>
</evidence>
<comment type="caution">
    <text evidence="2">The sequence shown here is derived from an EMBL/GenBank/DDBJ whole genome shotgun (WGS) entry which is preliminary data.</text>
</comment>